<dbReference type="PANTHER" id="PTHR25462">
    <property type="entry name" value="BONUS, ISOFORM C-RELATED"/>
    <property type="match status" value="1"/>
</dbReference>
<evidence type="ECO:0000313" key="3">
    <source>
        <dbReference type="EMBL" id="VDI84070.1"/>
    </source>
</evidence>
<evidence type="ECO:0000259" key="2">
    <source>
        <dbReference type="PROSITE" id="PS50188"/>
    </source>
</evidence>
<dbReference type="AlphaFoldDB" id="A0A8B6HSP3"/>
<dbReference type="Gene3D" id="3.30.160.60">
    <property type="entry name" value="Classic Zinc Finger"/>
    <property type="match status" value="1"/>
</dbReference>
<dbReference type="OrthoDB" id="6094558at2759"/>
<reference evidence="3" key="1">
    <citation type="submission" date="2018-11" db="EMBL/GenBank/DDBJ databases">
        <authorList>
            <person name="Alioto T."/>
            <person name="Alioto T."/>
        </authorList>
    </citation>
    <scope>NUCLEOTIDE SEQUENCE</scope>
</reference>
<dbReference type="Gene3D" id="2.60.120.920">
    <property type="match status" value="1"/>
</dbReference>
<name>A0A8B6HSP3_MYTGA</name>
<dbReference type="EMBL" id="UYJE01010537">
    <property type="protein sequence ID" value="VDI84070.1"/>
    <property type="molecule type" value="Genomic_DNA"/>
</dbReference>
<dbReference type="Pfam" id="PF22586">
    <property type="entry name" value="ANCHR-like_BBOX"/>
    <property type="match status" value="1"/>
</dbReference>
<comment type="caution">
    <text evidence="3">The sequence shown here is derived from an EMBL/GenBank/DDBJ whole genome shotgun (WGS) entry which is preliminary data.</text>
</comment>
<protein>
    <recommendedName>
        <fullName evidence="2">B30.2/SPRY domain-containing protein</fullName>
    </recommendedName>
</protein>
<dbReference type="PANTHER" id="PTHR25462:SF296">
    <property type="entry name" value="MEIOTIC P26, ISOFORM F"/>
    <property type="match status" value="1"/>
</dbReference>
<evidence type="ECO:0000256" key="1">
    <source>
        <dbReference type="SAM" id="Coils"/>
    </source>
</evidence>
<keyword evidence="1" id="KW-0175">Coiled coil</keyword>
<proteinExistence type="predicted"/>
<feature type="domain" description="B30.2/SPRY" evidence="2">
    <location>
        <begin position="319"/>
        <end position="537"/>
    </location>
</feature>
<dbReference type="PROSITE" id="PS50188">
    <property type="entry name" value="B302_SPRY"/>
    <property type="match status" value="1"/>
</dbReference>
<accession>A0A8B6HSP3</accession>
<dbReference type="SUPFAM" id="SSF49899">
    <property type="entry name" value="Concanavalin A-like lectins/glucanases"/>
    <property type="match status" value="1"/>
</dbReference>
<sequence length="537" mass="60889">MESPRTYLCTLCTDDGLSNIAVTWCTECEGFLCTDCEKHHKRSKASKEHSTKSTVDYLKIPKSIRETSNRCKDHDKKLELYCSSHACPCCIQCIGDTHQKCQGMKPLADFLKEVKSSAAISLLQNDLKDLKEIFEEAIKHLKNKIKTINIDRENGIEYVKSMRKLLKDHFDKLERQIIDSLESKHSELKTETEELVKEMEYRSNRVGQLEGEFSTMAKYATELQLYVGMQELEKTASKETKYMEGLKSKNYLDNSNLEVKIASDLYSILQDDYSFGNIYIKSTPHSVQSKIGRKDQAQRIVPIVLTNDKVKPSPMNSLRFPAAVMNNPDIYSKIRTFRVSLDKESAHGEVSVSADGTTFVNSRPAFTFSFSFNPNRHKCYKGARGTHGFSQPGIYFYEVILSLKVVAPLQLNNIVLEIGIARKSAIDKKKYIEGQQYAYSMLVAHHPACDAACAHVVRNRKVLLHKSLMKNKVDEECRLVLGFLLNTDAGTWEIYDIEEDVRLCVALDVNCEEPLFPIISGFNPSQLHVTATFGSGH</sequence>
<keyword evidence="4" id="KW-1185">Reference proteome</keyword>
<feature type="coiled-coil region" evidence="1">
    <location>
        <begin position="120"/>
        <end position="151"/>
    </location>
</feature>
<dbReference type="InterPro" id="IPR001870">
    <property type="entry name" value="B30.2/SPRY"/>
</dbReference>
<organism evidence="3 4">
    <name type="scientific">Mytilus galloprovincialis</name>
    <name type="common">Mediterranean mussel</name>
    <dbReference type="NCBI Taxonomy" id="29158"/>
    <lineage>
        <taxon>Eukaryota</taxon>
        <taxon>Metazoa</taxon>
        <taxon>Spiralia</taxon>
        <taxon>Lophotrochozoa</taxon>
        <taxon>Mollusca</taxon>
        <taxon>Bivalvia</taxon>
        <taxon>Autobranchia</taxon>
        <taxon>Pteriomorphia</taxon>
        <taxon>Mytilida</taxon>
        <taxon>Mytiloidea</taxon>
        <taxon>Mytilidae</taxon>
        <taxon>Mytilinae</taxon>
        <taxon>Mytilus</taxon>
    </lineage>
</organism>
<dbReference type="InterPro" id="IPR013320">
    <property type="entry name" value="ConA-like_dom_sf"/>
</dbReference>
<dbReference type="Proteomes" id="UP000596742">
    <property type="component" value="Unassembled WGS sequence"/>
</dbReference>
<evidence type="ECO:0000313" key="4">
    <source>
        <dbReference type="Proteomes" id="UP000596742"/>
    </source>
</evidence>
<dbReference type="InterPro" id="IPR043136">
    <property type="entry name" value="B30.2/SPRY_sf"/>
</dbReference>
<dbReference type="InterPro" id="IPR047153">
    <property type="entry name" value="TRIM45/56/19-like"/>
</dbReference>
<gene>
    <name evidence="3" type="ORF">MGAL_10B083070</name>
</gene>